<dbReference type="OrthoDB" id="7557417at2"/>
<organism evidence="1 2">
    <name type="scientific">Falsiroseomonas stagni DSM 19981</name>
    <dbReference type="NCBI Taxonomy" id="1123062"/>
    <lineage>
        <taxon>Bacteria</taxon>
        <taxon>Pseudomonadati</taxon>
        <taxon>Pseudomonadota</taxon>
        <taxon>Alphaproteobacteria</taxon>
        <taxon>Acetobacterales</taxon>
        <taxon>Roseomonadaceae</taxon>
        <taxon>Falsiroseomonas</taxon>
    </lineage>
</organism>
<evidence type="ECO:0000313" key="1">
    <source>
        <dbReference type="EMBL" id="SFK25847.1"/>
    </source>
</evidence>
<evidence type="ECO:0000313" key="2">
    <source>
        <dbReference type="Proteomes" id="UP000199473"/>
    </source>
</evidence>
<dbReference type="Proteomes" id="UP000199473">
    <property type="component" value="Unassembled WGS sequence"/>
</dbReference>
<proteinExistence type="predicted"/>
<evidence type="ECO:0008006" key="3">
    <source>
        <dbReference type="Google" id="ProtNLM"/>
    </source>
</evidence>
<sequence>MHIGIIGGGHVGQALALALRRAGHHPTLLLRDLARGGGDAVAPLAPLPGAEAYILATPHEAAEEALAAVEPGTVPVLDATNPLAMGPDGLDLAFGFDDSGAERIARALPGLRLAKVFNTTGADVMADAARFTPRPVMFAAGDDGYARTIAIQLATDIGFEAVDAGPLRAARLLEAHAMLWIDLAMRRGLGRDFAFALRRAGTP</sequence>
<name>A0A1I3Y1P1_9PROT</name>
<dbReference type="InterPro" id="IPR036291">
    <property type="entry name" value="NAD(P)-bd_dom_sf"/>
</dbReference>
<reference evidence="1 2" key="1">
    <citation type="submission" date="2016-10" db="EMBL/GenBank/DDBJ databases">
        <authorList>
            <person name="de Groot N.N."/>
        </authorList>
    </citation>
    <scope>NUCLEOTIDE SEQUENCE [LARGE SCALE GENOMIC DNA]</scope>
    <source>
        <strain evidence="1 2">DSM 19981</strain>
    </source>
</reference>
<dbReference type="AlphaFoldDB" id="A0A1I3Y1P1"/>
<dbReference type="RefSeq" id="WP_139225948.1">
    <property type="nucleotide sequence ID" value="NZ_FOSQ01000001.1"/>
</dbReference>
<dbReference type="STRING" id="1123062.SAMN02745775_101878"/>
<dbReference type="EMBL" id="FOSQ01000001">
    <property type="protein sequence ID" value="SFK25847.1"/>
    <property type="molecule type" value="Genomic_DNA"/>
</dbReference>
<keyword evidence="2" id="KW-1185">Reference proteome</keyword>
<gene>
    <name evidence="1" type="ORF">SAMN02745775_101878</name>
</gene>
<dbReference type="SUPFAM" id="SSF51735">
    <property type="entry name" value="NAD(P)-binding Rossmann-fold domains"/>
    <property type="match status" value="1"/>
</dbReference>
<dbReference type="Gene3D" id="3.40.50.720">
    <property type="entry name" value="NAD(P)-binding Rossmann-like Domain"/>
    <property type="match status" value="1"/>
</dbReference>
<accession>A0A1I3Y1P1</accession>
<protein>
    <recommendedName>
        <fullName evidence="3">Pyrroline-5-carboxylate reductase catalytic N-terminal domain-containing protein</fullName>
    </recommendedName>
</protein>